<feature type="transmembrane region" description="Helical" evidence="7">
    <location>
        <begin position="235"/>
        <end position="253"/>
    </location>
</feature>
<dbReference type="GO" id="GO:0005886">
    <property type="term" value="C:plasma membrane"/>
    <property type="evidence" value="ECO:0007669"/>
    <property type="project" value="UniProtKB-SubCell"/>
</dbReference>
<proteinExistence type="predicted"/>
<dbReference type="InterPro" id="IPR000620">
    <property type="entry name" value="EamA_dom"/>
</dbReference>
<evidence type="ECO:0000256" key="2">
    <source>
        <dbReference type="ARBA" id="ARBA00022475"/>
    </source>
</evidence>
<keyword evidence="2" id="KW-1003">Cell membrane</keyword>
<reference evidence="10" key="1">
    <citation type="submission" date="2010-03" db="EMBL/GenBank/DDBJ databases">
        <title>The genome sequence of Synergistetes sp. SGP1.</title>
        <authorList>
            <consortium name="metaHIT consortium -- http://www.metahit.eu/"/>
            <person name="Pajon A."/>
            <person name="Turner K."/>
            <person name="Parkhill J."/>
            <person name="Wade W."/>
            <person name="Vartoukian S."/>
        </authorList>
    </citation>
    <scope>NUCLEOTIDE SEQUENCE [LARGE SCALE GENOMIC DNA]</scope>
    <source>
        <strain evidence="10">SGP1</strain>
    </source>
</reference>
<evidence type="ECO:0000256" key="7">
    <source>
        <dbReference type="SAM" id="Phobius"/>
    </source>
</evidence>
<feature type="transmembrane region" description="Helical" evidence="7">
    <location>
        <begin position="290"/>
        <end position="308"/>
    </location>
</feature>
<gene>
    <name evidence="9" type="ORF">SY1_13250</name>
</gene>
<dbReference type="Gene3D" id="1.10.3730.20">
    <property type="match status" value="1"/>
</dbReference>
<reference evidence="9 10" key="2">
    <citation type="submission" date="2010-03" db="EMBL/GenBank/DDBJ databases">
        <authorList>
            <person name="Pajon A."/>
        </authorList>
    </citation>
    <scope>NUCLEOTIDE SEQUENCE [LARGE SCALE GENOMIC DNA]</scope>
    <source>
        <strain evidence="9 10">SGP1</strain>
    </source>
</reference>
<feature type="transmembrane region" description="Helical" evidence="7">
    <location>
        <begin position="202"/>
        <end position="223"/>
    </location>
</feature>
<keyword evidence="4 7" id="KW-1133">Transmembrane helix</keyword>
<evidence type="ECO:0000256" key="1">
    <source>
        <dbReference type="ARBA" id="ARBA00004651"/>
    </source>
</evidence>
<dbReference type="Pfam" id="PF00892">
    <property type="entry name" value="EamA"/>
    <property type="match status" value="2"/>
</dbReference>
<feature type="domain" description="EamA" evidence="8">
    <location>
        <begin position="34"/>
        <end position="164"/>
    </location>
</feature>
<feature type="transmembrane region" description="Helical" evidence="7">
    <location>
        <begin position="265"/>
        <end position="284"/>
    </location>
</feature>
<evidence type="ECO:0000256" key="4">
    <source>
        <dbReference type="ARBA" id="ARBA00022989"/>
    </source>
</evidence>
<dbReference type="Proteomes" id="UP000008957">
    <property type="component" value="Chromosome"/>
</dbReference>
<dbReference type="KEGG" id="sbr:SY1_13250"/>
<evidence type="ECO:0000313" key="9">
    <source>
        <dbReference type="EMBL" id="CBL28431.1"/>
    </source>
</evidence>
<dbReference type="AlphaFoldDB" id="A0AB94IXG3"/>
<feature type="transmembrane region" description="Helical" evidence="7">
    <location>
        <begin position="147"/>
        <end position="164"/>
    </location>
</feature>
<feature type="region of interest" description="Disordered" evidence="6">
    <location>
        <begin position="317"/>
        <end position="374"/>
    </location>
</feature>
<evidence type="ECO:0000313" key="10">
    <source>
        <dbReference type="Proteomes" id="UP000008957"/>
    </source>
</evidence>
<evidence type="ECO:0000256" key="6">
    <source>
        <dbReference type="SAM" id="MobiDB-lite"/>
    </source>
</evidence>
<keyword evidence="10" id="KW-1185">Reference proteome</keyword>
<dbReference type="InterPro" id="IPR051258">
    <property type="entry name" value="Diverse_Substrate_Transporter"/>
</dbReference>
<dbReference type="SUPFAM" id="SSF103481">
    <property type="entry name" value="Multidrug resistance efflux transporter EmrE"/>
    <property type="match status" value="2"/>
</dbReference>
<feature type="transmembrane region" description="Helical" evidence="7">
    <location>
        <begin position="33"/>
        <end position="57"/>
    </location>
</feature>
<keyword evidence="3 7" id="KW-0812">Transmembrane</keyword>
<evidence type="ECO:0000259" key="8">
    <source>
        <dbReference type="Pfam" id="PF00892"/>
    </source>
</evidence>
<dbReference type="InterPro" id="IPR037185">
    <property type="entry name" value="EmrE-like"/>
</dbReference>
<feature type="compositionally biased region" description="Low complexity" evidence="6">
    <location>
        <begin position="321"/>
        <end position="359"/>
    </location>
</feature>
<sequence length="374" mass="40006">MEKERAPLIKEGVANPTDETTAQGRISARAAALIADLALLLCALLWGGSFTVVKVLLDLYPPNWLLFLRFSCGSALLLLFFHRRIGRMSRQAVAGGVVIGVALFGAILCQTLGLLFMAPGRQAFLVSTYVLFVPLLLWLFRGLFPGWHTLAATCTCLIGMALLTSDLSGPLGRGEALTVLCALFFALQIIAISRYSAQCDPISLTFVQFTVLSLLTLAAALLFERPLQFHWRRGLPELAFAIVFCTFLCYLVQICAQRYTKASHAAILMSLESVFGLLWSVIFLGEPTSLRMLFGCLLIFLSVLLVELEPLLKRGRCPGGPSARPDTASPRSPSAPSSGGPQGPGTCSAASGAEGAPAAPAAPTPAAPRGRERP</sequence>
<protein>
    <submittedName>
        <fullName evidence="9">Permeases of the drug/metabolite transporter (DMT) superfamily</fullName>
    </submittedName>
</protein>
<evidence type="ECO:0000256" key="5">
    <source>
        <dbReference type="ARBA" id="ARBA00023136"/>
    </source>
</evidence>
<name>A0AB94IXG3_9BACT</name>
<feature type="domain" description="EamA" evidence="8">
    <location>
        <begin position="174"/>
        <end position="306"/>
    </location>
</feature>
<comment type="subcellular location">
    <subcellularLocation>
        <location evidence="1">Cell membrane</location>
        <topology evidence="1">Multi-pass membrane protein</topology>
    </subcellularLocation>
</comment>
<evidence type="ECO:0000256" key="3">
    <source>
        <dbReference type="ARBA" id="ARBA00022692"/>
    </source>
</evidence>
<feature type="transmembrane region" description="Helical" evidence="7">
    <location>
        <begin position="176"/>
        <end position="195"/>
    </location>
</feature>
<accession>A0AB94IXG3</accession>
<feature type="transmembrane region" description="Helical" evidence="7">
    <location>
        <begin position="123"/>
        <end position="140"/>
    </location>
</feature>
<dbReference type="PANTHER" id="PTHR42920:SF5">
    <property type="entry name" value="EAMA DOMAIN-CONTAINING PROTEIN"/>
    <property type="match status" value="1"/>
</dbReference>
<dbReference type="PANTHER" id="PTHR42920">
    <property type="entry name" value="OS03G0707200 PROTEIN-RELATED"/>
    <property type="match status" value="1"/>
</dbReference>
<keyword evidence="5 7" id="KW-0472">Membrane</keyword>
<organism evidence="9 10">
    <name type="scientific">Fretibacterium fastidiosum</name>
    <dbReference type="NCBI Taxonomy" id="651822"/>
    <lineage>
        <taxon>Bacteria</taxon>
        <taxon>Thermotogati</taxon>
        <taxon>Synergistota</taxon>
        <taxon>Synergistia</taxon>
        <taxon>Synergistales</taxon>
        <taxon>Aminobacteriaceae</taxon>
        <taxon>Fretibacterium</taxon>
    </lineage>
</organism>
<feature type="transmembrane region" description="Helical" evidence="7">
    <location>
        <begin position="63"/>
        <end position="81"/>
    </location>
</feature>
<feature type="transmembrane region" description="Helical" evidence="7">
    <location>
        <begin position="93"/>
        <end position="117"/>
    </location>
</feature>
<dbReference type="EMBL" id="FP929056">
    <property type="protein sequence ID" value="CBL28431.1"/>
    <property type="molecule type" value="Genomic_DNA"/>
</dbReference>